<dbReference type="CDD" id="cd03360">
    <property type="entry name" value="LbH_AT_putative"/>
    <property type="match status" value="1"/>
</dbReference>
<dbReference type="InterPro" id="IPR020019">
    <property type="entry name" value="AcTrfase_PglD-like"/>
</dbReference>
<evidence type="ECO:0000256" key="1">
    <source>
        <dbReference type="ARBA" id="ARBA00007274"/>
    </source>
</evidence>
<dbReference type="Gene3D" id="3.40.50.20">
    <property type="match status" value="1"/>
</dbReference>
<dbReference type="RefSeq" id="WP_094068004.1">
    <property type="nucleotide sequence ID" value="NZ_CABPSX010000001.1"/>
</dbReference>
<name>A0A5E5NXS2_9BURK</name>
<dbReference type="PANTHER" id="PTHR43300">
    <property type="entry name" value="ACETYLTRANSFERASE"/>
    <property type="match status" value="1"/>
</dbReference>
<dbReference type="AlphaFoldDB" id="A0A5E5NXS2"/>
<dbReference type="OrthoDB" id="272049at2"/>
<proteinExistence type="inferred from homology"/>
<dbReference type="Pfam" id="PF00132">
    <property type="entry name" value="Hexapep"/>
    <property type="match status" value="1"/>
</dbReference>
<dbReference type="SUPFAM" id="SSF51161">
    <property type="entry name" value="Trimeric LpxA-like enzymes"/>
    <property type="match status" value="1"/>
</dbReference>
<protein>
    <submittedName>
        <fullName evidence="4">Acetyltransferase</fullName>
    </submittedName>
</protein>
<reference evidence="4 5" key="1">
    <citation type="submission" date="2019-08" db="EMBL/GenBank/DDBJ databases">
        <authorList>
            <person name="Peeters C."/>
        </authorList>
    </citation>
    <scope>NUCLEOTIDE SEQUENCE [LARGE SCALE GENOMIC DNA]</scope>
    <source>
        <strain evidence="4 5">LMG 18089</strain>
    </source>
</reference>
<dbReference type="PANTHER" id="PTHR43300:SF7">
    <property type="entry name" value="UDP-N-ACETYLBACILLOSAMINE N-ACETYLTRANSFERASE"/>
    <property type="match status" value="1"/>
</dbReference>
<comment type="similarity">
    <text evidence="1">Belongs to the transferase hexapeptide repeat family.</text>
</comment>
<dbReference type="InterPro" id="IPR011004">
    <property type="entry name" value="Trimer_LpxA-like_sf"/>
</dbReference>
<dbReference type="EMBL" id="CABPSX010000001">
    <property type="protein sequence ID" value="VVG69112.1"/>
    <property type="molecule type" value="Genomic_DNA"/>
</dbReference>
<dbReference type="Proteomes" id="UP000364291">
    <property type="component" value="Unassembled WGS sequence"/>
</dbReference>
<accession>A0A5E5NXS2</accession>
<feature type="active site" description="Proton acceptor" evidence="2">
    <location>
        <position position="136"/>
    </location>
</feature>
<evidence type="ECO:0000313" key="4">
    <source>
        <dbReference type="EMBL" id="VVG69112.1"/>
    </source>
</evidence>
<dbReference type="GO" id="GO:0016740">
    <property type="term" value="F:transferase activity"/>
    <property type="evidence" value="ECO:0007669"/>
    <property type="project" value="UniProtKB-KW"/>
</dbReference>
<organism evidence="4 5">
    <name type="scientific">Pandoraea apista</name>
    <dbReference type="NCBI Taxonomy" id="93218"/>
    <lineage>
        <taxon>Bacteria</taxon>
        <taxon>Pseudomonadati</taxon>
        <taxon>Pseudomonadota</taxon>
        <taxon>Betaproteobacteria</taxon>
        <taxon>Burkholderiales</taxon>
        <taxon>Burkholderiaceae</taxon>
        <taxon>Pandoraea</taxon>
    </lineage>
</organism>
<dbReference type="InterPro" id="IPR041561">
    <property type="entry name" value="PglD_N"/>
</dbReference>
<sequence>MSRILLIGGGGFAKEVHEIAELSAFQVIGHLADTPGIVKVPYLGQIEQVGQLRDKFDFLVIAFAAVDRKSIARRSALIARLEALSFRFASLISPHAVVSRGAEIGPGSIVAHGVVLSVDTTIGAHVVLNTSAIVGHDAVVADRTIIAPGAFIGGAASIGADCLIGPNSTVLQARSVGDNAIVSLGGIVKRNLDSGMTILPNSSKALK</sequence>
<dbReference type="Pfam" id="PF17836">
    <property type="entry name" value="PglD_N"/>
    <property type="match status" value="1"/>
</dbReference>
<gene>
    <name evidence="4" type="ORF">PAP18089_00063</name>
</gene>
<keyword evidence="4" id="KW-0808">Transferase</keyword>
<feature type="domain" description="PglD N-terminal" evidence="3">
    <location>
        <begin position="3"/>
        <end position="63"/>
    </location>
</feature>
<evidence type="ECO:0000256" key="2">
    <source>
        <dbReference type="PIRSR" id="PIRSR620019-1"/>
    </source>
</evidence>
<dbReference type="Gene3D" id="2.160.10.10">
    <property type="entry name" value="Hexapeptide repeat proteins"/>
    <property type="match status" value="1"/>
</dbReference>
<dbReference type="InterPro" id="IPR001451">
    <property type="entry name" value="Hexapep"/>
</dbReference>
<feature type="site" description="Increases basicity of active site His" evidence="2">
    <location>
        <position position="137"/>
    </location>
</feature>
<dbReference type="InterPro" id="IPR050179">
    <property type="entry name" value="Trans_hexapeptide_repeat"/>
</dbReference>
<evidence type="ECO:0000259" key="3">
    <source>
        <dbReference type="Pfam" id="PF17836"/>
    </source>
</evidence>
<evidence type="ECO:0000313" key="5">
    <source>
        <dbReference type="Proteomes" id="UP000364291"/>
    </source>
</evidence>